<keyword evidence="2" id="KW-0732">Signal</keyword>
<gene>
    <name evidence="3" type="ORF">SRS1_14945</name>
</gene>
<evidence type="ECO:0000313" key="3">
    <source>
        <dbReference type="EMBL" id="SJX64297.1"/>
    </source>
</evidence>
<proteinExistence type="predicted"/>
<feature type="chain" id="PRO_5014873497" evidence="2">
    <location>
        <begin position="20"/>
        <end position="291"/>
    </location>
</feature>
<evidence type="ECO:0000256" key="2">
    <source>
        <dbReference type="SAM" id="SignalP"/>
    </source>
</evidence>
<sequence>MKLKEVLLLCALTLPLCLTASPPSTPSASTQVHGTTQQTSTSKTVTDASAYSLSSSDSSVEGVEHSVSSIHDPTDADHSLVPPVIDSESLSADGDPSKRAKQIDQETPRRRFGLPPRPKKARGFQPYLPGRASLQPEIGSSNSGAVFATPLDVAPLSVRPPSRGSVISGLDKGKRYHSWWRAYREAHPGSWPNVFAPSEGSHSDQRLMKYIRYTSRIQALDAVRKQVLEDHSERLSGEELLRLKQRLHPWNHVAIEHFRSNADWYQSFIEVERGFAEGIERILERVGTRSA</sequence>
<dbReference type="EMBL" id="LT795064">
    <property type="protein sequence ID" value="SJX64297.1"/>
    <property type="molecule type" value="Genomic_DNA"/>
</dbReference>
<feature type="region of interest" description="Disordered" evidence="1">
    <location>
        <begin position="20"/>
        <end position="125"/>
    </location>
</feature>
<feature type="signal peptide" evidence="2">
    <location>
        <begin position="1"/>
        <end position="19"/>
    </location>
</feature>
<accession>A0A2N8UH74</accession>
<organism evidence="3 4">
    <name type="scientific">Sporisorium reilianum f. sp. reilianum</name>
    <dbReference type="NCBI Taxonomy" id="72559"/>
    <lineage>
        <taxon>Eukaryota</taxon>
        <taxon>Fungi</taxon>
        <taxon>Dikarya</taxon>
        <taxon>Basidiomycota</taxon>
        <taxon>Ustilaginomycotina</taxon>
        <taxon>Ustilaginomycetes</taxon>
        <taxon>Ustilaginales</taxon>
        <taxon>Ustilaginaceae</taxon>
        <taxon>Sporisorium</taxon>
    </lineage>
</organism>
<dbReference type="Proteomes" id="UP000239563">
    <property type="component" value="Chromosome XI"/>
</dbReference>
<protein>
    <submittedName>
        <fullName evidence="3">Uncharacterized protein</fullName>
    </submittedName>
</protein>
<reference evidence="3 4" key="1">
    <citation type="submission" date="2017-02" db="EMBL/GenBank/DDBJ databases">
        <authorList>
            <person name="Peterson S.W."/>
        </authorList>
    </citation>
    <scope>NUCLEOTIDE SEQUENCE [LARGE SCALE GENOMIC DNA]</scope>
    <source>
        <strain evidence="3 4">SRS1_H2-8</strain>
    </source>
</reference>
<evidence type="ECO:0000313" key="4">
    <source>
        <dbReference type="Proteomes" id="UP000239563"/>
    </source>
</evidence>
<feature type="compositionally biased region" description="Basic and acidic residues" evidence="1">
    <location>
        <begin position="95"/>
        <end position="109"/>
    </location>
</feature>
<feature type="compositionally biased region" description="Low complexity" evidence="1">
    <location>
        <begin position="20"/>
        <end position="69"/>
    </location>
</feature>
<evidence type="ECO:0000256" key="1">
    <source>
        <dbReference type="SAM" id="MobiDB-lite"/>
    </source>
</evidence>
<name>A0A2N8UH74_9BASI</name>
<dbReference type="AlphaFoldDB" id="A0A2N8UH74"/>